<reference evidence="9" key="1">
    <citation type="submission" date="2025-08" db="UniProtKB">
        <authorList>
            <consortium name="RefSeq"/>
        </authorList>
    </citation>
    <scope>IDENTIFICATION</scope>
</reference>
<keyword evidence="2 5" id="KW-0677">Repeat</keyword>
<dbReference type="GO" id="GO:0007015">
    <property type="term" value="P:actin filament organization"/>
    <property type="evidence" value="ECO:0007669"/>
    <property type="project" value="TreeGrafter"/>
</dbReference>
<dbReference type="PANTHER" id="PTHR10856">
    <property type="entry name" value="CORONIN"/>
    <property type="match status" value="1"/>
</dbReference>
<dbReference type="CTD" id="35596"/>
<feature type="compositionally biased region" description="Pro residues" evidence="6">
    <location>
        <begin position="559"/>
        <end position="571"/>
    </location>
</feature>
<dbReference type="AlphaFoldDB" id="A0A7E5VK19"/>
<dbReference type="InterPro" id="IPR015048">
    <property type="entry name" value="DUF1899"/>
</dbReference>
<feature type="domain" description="DUF1899" evidence="7">
    <location>
        <begin position="63"/>
        <end position="127"/>
    </location>
</feature>
<feature type="region of interest" description="Disordered" evidence="6">
    <location>
        <begin position="552"/>
        <end position="586"/>
    </location>
</feature>
<evidence type="ECO:0000256" key="2">
    <source>
        <dbReference type="ARBA" id="ARBA00022737"/>
    </source>
</evidence>
<dbReference type="PROSITE" id="PS50294">
    <property type="entry name" value="WD_REPEATS_REGION"/>
    <property type="match status" value="2"/>
</dbReference>
<dbReference type="OrthoDB" id="1850764at2759"/>
<evidence type="ECO:0000313" key="9">
    <source>
        <dbReference type="RefSeq" id="XP_026728624.1"/>
    </source>
</evidence>
<dbReference type="Gene3D" id="2.130.10.10">
    <property type="entry name" value="YVTN repeat-like/Quinoprotein amine dehydrogenase"/>
    <property type="match status" value="1"/>
</dbReference>
<dbReference type="SUPFAM" id="SSF50978">
    <property type="entry name" value="WD40 repeat-like"/>
    <property type="match status" value="1"/>
</dbReference>
<evidence type="ECO:0000256" key="1">
    <source>
        <dbReference type="ARBA" id="ARBA00022574"/>
    </source>
</evidence>
<dbReference type="PROSITE" id="PS00678">
    <property type="entry name" value="WD_REPEATS_1"/>
    <property type="match status" value="1"/>
</dbReference>
<dbReference type="GeneID" id="113494470"/>
<dbReference type="SMART" id="SM01167">
    <property type="entry name" value="DUF1900"/>
    <property type="match status" value="1"/>
</dbReference>
<dbReference type="RefSeq" id="XP_026728624.1">
    <property type="nucleotide sequence ID" value="XM_026872823.1"/>
</dbReference>
<dbReference type="InterPro" id="IPR001680">
    <property type="entry name" value="WD40_rpt"/>
</dbReference>
<evidence type="ECO:0000256" key="3">
    <source>
        <dbReference type="ARBA" id="ARBA00023054"/>
    </source>
</evidence>
<keyword evidence="8" id="KW-1185">Reference proteome</keyword>
<organism evidence="8 9">
    <name type="scientific">Trichoplusia ni</name>
    <name type="common">Cabbage looper</name>
    <dbReference type="NCBI Taxonomy" id="7111"/>
    <lineage>
        <taxon>Eukaryota</taxon>
        <taxon>Metazoa</taxon>
        <taxon>Ecdysozoa</taxon>
        <taxon>Arthropoda</taxon>
        <taxon>Hexapoda</taxon>
        <taxon>Insecta</taxon>
        <taxon>Pterygota</taxon>
        <taxon>Neoptera</taxon>
        <taxon>Endopterygota</taxon>
        <taxon>Lepidoptera</taxon>
        <taxon>Glossata</taxon>
        <taxon>Ditrysia</taxon>
        <taxon>Noctuoidea</taxon>
        <taxon>Noctuidae</taxon>
        <taxon>Plusiinae</taxon>
        <taxon>Trichoplusia</taxon>
    </lineage>
</organism>
<dbReference type="SMART" id="SM01166">
    <property type="entry name" value="DUF1899"/>
    <property type="match status" value="1"/>
</dbReference>
<keyword evidence="1 4" id="KW-0853">WD repeat</keyword>
<evidence type="ECO:0000256" key="4">
    <source>
        <dbReference type="PROSITE-ProRule" id="PRU00221"/>
    </source>
</evidence>
<comment type="similarity">
    <text evidence="5">Belongs to the WD repeat coronin family.</text>
</comment>
<dbReference type="PROSITE" id="PS50082">
    <property type="entry name" value="WD_REPEATS_2"/>
    <property type="match status" value="2"/>
</dbReference>
<dbReference type="InterPro" id="IPR036322">
    <property type="entry name" value="WD40_repeat_dom_sf"/>
</dbReference>
<dbReference type="InterPro" id="IPR019775">
    <property type="entry name" value="WD40_repeat_CS"/>
</dbReference>
<feature type="repeat" description="WD" evidence="4">
    <location>
        <begin position="186"/>
        <end position="228"/>
    </location>
</feature>
<evidence type="ECO:0000256" key="6">
    <source>
        <dbReference type="SAM" id="MobiDB-lite"/>
    </source>
</evidence>
<dbReference type="InterPro" id="IPR015943">
    <property type="entry name" value="WD40/YVTN_repeat-like_dom_sf"/>
</dbReference>
<dbReference type="InParanoid" id="A0A7E5VK19"/>
<dbReference type="PANTHER" id="PTHR10856:SF0">
    <property type="entry name" value="CORONIN"/>
    <property type="match status" value="1"/>
</dbReference>
<dbReference type="SMART" id="SM00320">
    <property type="entry name" value="WD40"/>
    <property type="match status" value="3"/>
</dbReference>
<name>A0A7E5VK19_TRINI</name>
<accession>A0A7E5VK19</accession>
<dbReference type="InterPro" id="IPR015505">
    <property type="entry name" value="Coronin"/>
</dbReference>
<proteinExistence type="inferred from homology"/>
<dbReference type="FunCoup" id="A0A7E5VK19">
    <property type="interactions" value="758"/>
</dbReference>
<keyword evidence="3" id="KW-0175">Coiled coil</keyword>
<evidence type="ECO:0000313" key="8">
    <source>
        <dbReference type="Proteomes" id="UP000322000"/>
    </source>
</evidence>
<evidence type="ECO:0000259" key="7">
    <source>
        <dbReference type="SMART" id="SM01166"/>
    </source>
</evidence>
<gene>
    <name evidence="9" type="primary">LOC113494470</name>
</gene>
<dbReference type="FunFam" id="2.130.10.10:FF:000003">
    <property type="entry name" value="Coronin"/>
    <property type="match status" value="1"/>
</dbReference>
<dbReference type="Proteomes" id="UP000322000">
    <property type="component" value="Chromosome 1"/>
</dbReference>
<dbReference type="Pfam" id="PF00400">
    <property type="entry name" value="WD40"/>
    <property type="match status" value="2"/>
</dbReference>
<dbReference type="KEGG" id="tnl:113494470"/>
<dbReference type="Pfam" id="PF16300">
    <property type="entry name" value="WD40_4"/>
    <property type="match status" value="1"/>
</dbReference>
<sequence length="586" mass="64268">MEVDTSENEVKRHNSFTSPNIKRAPVAKRAGRERCHSYHAQTPKAYKSAAERARLEVPKMSFRVVRSSKFRHVYGQALKREQCYDNIRVSKSSWDSTFCAVNPKFLAIIVESAGGGAFIVLPHNKVGRIPADHPLVGGHKGPVLDIAWCPHNDNVIASGSEDCVVKVWQIPDGGLSRTLTEPVVDLVFHQRRVGLVLWHPTAQNVLLTAGSDNQIAIWNVGTGEVLLTLDCHPDLIYSACWNWTGSKLLTTCRDKKIRIIDPRKGEVESEAIAHEGSKASRAIFLKHGLVFTTGFSRMSERQYSLRTPDALAEPIVTVEIDTSNGVMFPLYDPDTNLIYLCGKGDSVIRYFEVTPEPPFVHYINTFQTPDPQRGIGMMPKRGCDVATCEIAKFYRLNNSGLCQVVSMTVPRKSELFQEDLYPDTLSDEASLTADEWLAGEDAEPCTMSLKERALVVQGGYVAGRAQTLTLSKAGKANALAGAKRDKDRSASPAAPAPASRRDDDHASTPASATPPPSINALVEKQLSDLVDEIRKLKSVIVKQENRIRALEAAVKAPASPQPQPSPQPAASPQPNHDDDAMAPDEV</sequence>
<protein>
    <recommendedName>
        <fullName evidence="5">Coronin</fullName>
    </recommendedName>
</protein>
<feature type="repeat" description="WD" evidence="4">
    <location>
        <begin position="136"/>
        <end position="178"/>
    </location>
</feature>
<feature type="region of interest" description="Disordered" evidence="6">
    <location>
        <begin position="1"/>
        <end position="41"/>
    </location>
</feature>
<dbReference type="GO" id="GO:0051015">
    <property type="term" value="F:actin filament binding"/>
    <property type="evidence" value="ECO:0007669"/>
    <property type="project" value="TreeGrafter"/>
</dbReference>
<evidence type="ECO:0000256" key="5">
    <source>
        <dbReference type="RuleBase" id="RU280818"/>
    </source>
</evidence>
<dbReference type="Pfam" id="PF08953">
    <property type="entry name" value="DUF1899"/>
    <property type="match status" value="1"/>
</dbReference>
<feature type="region of interest" description="Disordered" evidence="6">
    <location>
        <begin position="479"/>
        <end position="519"/>
    </location>
</feature>